<protein>
    <submittedName>
        <fullName evidence="2">Uncharacterized protein</fullName>
    </submittedName>
</protein>
<dbReference type="Proteomes" id="UP000016924">
    <property type="component" value="Unassembled WGS sequence"/>
</dbReference>
<evidence type="ECO:0000313" key="2">
    <source>
        <dbReference type="EMBL" id="EON63273.1"/>
    </source>
</evidence>
<dbReference type="STRING" id="1168221.R7YN32"/>
<dbReference type="RefSeq" id="XP_007778590.1">
    <property type="nucleotide sequence ID" value="XM_007780400.1"/>
</dbReference>
<reference evidence="3" key="1">
    <citation type="submission" date="2012-06" db="EMBL/GenBank/DDBJ databases">
        <title>The genome sequence of Coniosporium apollinis CBS 100218.</title>
        <authorList>
            <consortium name="The Broad Institute Genome Sequencing Platform"/>
            <person name="Cuomo C."/>
            <person name="Gorbushina A."/>
            <person name="Noack S."/>
            <person name="Walker B."/>
            <person name="Young S.K."/>
            <person name="Zeng Q."/>
            <person name="Gargeya S."/>
            <person name="Fitzgerald M."/>
            <person name="Haas B."/>
            <person name="Abouelleil A."/>
            <person name="Alvarado L."/>
            <person name="Arachchi H.M."/>
            <person name="Berlin A.M."/>
            <person name="Chapman S.B."/>
            <person name="Goldberg J."/>
            <person name="Griggs A."/>
            <person name="Gujja S."/>
            <person name="Hansen M."/>
            <person name="Howarth C."/>
            <person name="Imamovic A."/>
            <person name="Larimer J."/>
            <person name="McCowan C."/>
            <person name="Montmayeur A."/>
            <person name="Murphy C."/>
            <person name="Neiman D."/>
            <person name="Pearson M."/>
            <person name="Priest M."/>
            <person name="Roberts A."/>
            <person name="Saif S."/>
            <person name="Shea T."/>
            <person name="Sisk P."/>
            <person name="Sykes S."/>
            <person name="Wortman J."/>
            <person name="Nusbaum C."/>
            <person name="Birren B."/>
        </authorList>
    </citation>
    <scope>NUCLEOTIDE SEQUENCE [LARGE SCALE GENOMIC DNA]</scope>
    <source>
        <strain evidence="3">CBS 100218</strain>
    </source>
</reference>
<feature type="region of interest" description="Disordered" evidence="1">
    <location>
        <begin position="1"/>
        <end position="36"/>
    </location>
</feature>
<feature type="region of interest" description="Disordered" evidence="1">
    <location>
        <begin position="232"/>
        <end position="276"/>
    </location>
</feature>
<dbReference type="EMBL" id="JH767562">
    <property type="protein sequence ID" value="EON63273.1"/>
    <property type="molecule type" value="Genomic_DNA"/>
</dbReference>
<feature type="region of interest" description="Disordered" evidence="1">
    <location>
        <begin position="153"/>
        <end position="174"/>
    </location>
</feature>
<dbReference type="GeneID" id="19899811"/>
<sequence>MGDLQSNPLLDMSGINLPSEASGKPDGPPSLDSSLFCFPSPAGEDFPALSPQDVVPRYLQQPNWHDSLLGIAIPEPIARPTVGRLPTDTPAATPRGEIYRELGLTAFGGGAYLPSTTAAFPTPPIVKAANSLRLPSFDLLGIANPHPDRFTQNHDQYFPGIGAGPLSNPADPLHAQSPILSRARLPAETAAAETLPDPSKATQRSLQQIVHTFTPPDDRGTIDWSALPHVRTAAMDSPARSDPEARSPGTGEISSSSSTAPPSPEPVYPSAEQASEKRPWLRGALEAVIEHIDSEGGTNGSVRILTHALPCPVSAGHVFPTVINAIHARIPPRSTVWINVFHAVPGRFNLADLPSSPPSTPGPAIGGDDYFATKVFDSAVAVADYQSDGQVLSRPHPVVPPSTVDVSIVERYIPPTSVNEFAEMFSSGARSILLDRLVELSHHDGTLVLIYPTRTGGRTFMSEYLGPILDPLLRAMTVVNELSADLGVQLGSMSAVDQLLEFDQAKSKLERYLRHLTKYSSMLEKFHSKRAKFELIHASTQEVKLERKVWATEWWIKQEKARVRATVTKYFRLAHKLPTDSEIMPTHLIQEILDGVASKPCATEPTKGVEVGVFVIKKSQHA</sequence>
<dbReference type="AlphaFoldDB" id="R7YN32"/>
<accession>R7YN32</accession>
<evidence type="ECO:0000313" key="3">
    <source>
        <dbReference type="Proteomes" id="UP000016924"/>
    </source>
</evidence>
<dbReference type="HOGENOM" id="CLU_017164_1_0_1"/>
<dbReference type="OrthoDB" id="5407894at2759"/>
<feature type="compositionally biased region" description="Low complexity" evidence="1">
    <location>
        <begin position="247"/>
        <end position="260"/>
    </location>
</feature>
<dbReference type="OMA" id="TAWINVF"/>
<dbReference type="eggNOG" id="ENOG502SJN2">
    <property type="taxonomic scope" value="Eukaryota"/>
</dbReference>
<evidence type="ECO:0000256" key="1">
    <source>
        <dbReference type="SAM" id="MobiDB-lite"/>
    </source>
</evidence>
<keyword evidence="3" id="KW-1185">Reference proteome</keyword>
<name>R7YN32_CONA1</name>
<gene>
    <name evidence="2" type="ORF">W97_02500</name>
</gene>
<organism evidence="2 3">
    <name type="scientific">Coniosporium apollinis (strain CBS 100218)</name>
    <name type="common">Rock-inhabiting black yeast</name>
    <dbReference type="NCBI Taxonomy" id="1168221"/>
    <lineage>
        <taxon>Eukaryota</taxon>
        <taxon>Fungi</taxon>
        <taxon>Dikarya</taxon>
        <taxon>Ascomycota</taxon>
        <taxon>Pezizomycotina</taxon>
        <taxon>Dothideomycetes</taxon>
        <taxon>Dothideomycetes incertae sedis</taxon>
        <taxon>Coniosporium</taxon>
    </lineage>
</organism>
<proteinExistence type="predicted"/>